<organism evidence="3 4">
    <name type="scientific">Camellia sinensis var. sinensis</name>
    <name type="common">China tea</name>
    <dbReference type="NCBI Taxonomy" id="542762"/>
    <lineage>
        <taxon>Eukaryota</taxon>
        <taxon>Viridiplantae</taxon>
        <taxon>Streptophyta</taxon>
        <taxon>Embryophyta</taxon>
        <taxon>Tracheophyta</taxon>
        <taxon>Spermatophyta</taxon>
        <taxon>Magnoliopsida</taxon>
        <taxon>eudicotyledons</taxon>
        <taxon>Gunneridae</taxon>
        <taxon>Pentapetalae</taxon>
        <taxon>asterids</taxon>
        <taxon>Ericales</taxon>
        <taxon>Theaceae</taxon>
        <taxon>Camellia</taxon>
    </lineage>
</organism>
<feature type="transmembrane region" description="Helical" evidence="1">
    <location>
        <begin position="126"/>
        <end position="147"/>
    </location>
</feature>
<feature type="domain" description="Bifunctional inhibitor/plant lipid transfer protein/seed storage helical" evidence="2">
    <location>
        <begin position="215"/>
        <end position="297"/>
    </location>
</feature>
<protein>
    <recommendedName>
        <fullName evidence="2">Bifunctional inhibitor/plant lipid transfer protein/seed storage helical domain-containing protein</fullName>
    </recommendedName>
</protein>
<gene>
    <name evidence="3" type="ORF">TEA_017453</name>
</gene>
<proteinExistence type="predicted"/>
<evidence type="ECO:0000259" key="2">
    <source>
        <dbReference type="SMART" id="SM00499"/>
    </source>
</evidence>
<dbReference type="Gene3D" id="1.10.110.10">
    <property type="entry name" value="Plant lipid-transfer and hydrophobic proteins"/>
    <property type="match status" value="1"/>
</dbReference>
<dbReference type="SMART" id="SM00499">
    <property type="entry name" value="AAI"/>
    <property type="match status" value="1"/>
</dbReference>
<dbReference type="InterPro" id="IPR051636">
    <property type="entry name" value="Plant_LTP/defense-related"/>
</dbReference>
<dbReference type="PANTHER" id="PTHR31731">
    <property type="match status" value="1"/>
</dbReference>
<keyword evidence="1" id="KW-1133">Transmembrane helix</keyword>
<dbReference type="CDD" id="cd01958">
    <property type="entry name" value="HPS_like"/>
    <property type="match status" value="1"/>
</dbReference>
<keyword evidence="1" id="KW-0472">Membrane</keyword>
<keyword evidence="4" id="KW-1185">Reference proteome</keyword>
<dbReference type="EMBL" id="SDRB02011650">
    <property type="protein sequence ID" value="THG00538.1"/>
    <property type="molecule type" value="Genomic_DNA"/>
</dbReference>
<sequence>MGVFLQKTRTIYYELPHFLGLFQSNPDDPFIPTTRSLPQLNSPRSRLHRPPTTSTPVVLLPNIVRTFFNMLMTRSIGIHGVKKHSRKLARETYPSSYQLWETIGPRTTTTMVETATTTIDMTLSPLLAMAASTVGIFIFSLLFLSTFSHACIPCMPNKPPPACMPNKPPPACMPTKPPPACMPTEPPPACMPNKPPPACMPTKPPPAAPPVNPFCPIDTLKLGACVDLLGGVVNLVIGSPPSSQCCAVLEGLVDLEVAVCLCTAIKANVLGINLDIPVALSLIISTCGKSIPPGYKCG</sequence>
<evidence type="ECO:0000313" key="4">
    <source>
        <dbReference type="Proteomes" id="UP000306102"/>
    </source>
</evidence>
<dbReference type="InterPro" id="IPR036312">
    <property type="entry name" value="Bifun_inhib/LTP/seed_sf"/>
</dbReference>
<dbReference type="InterPro" id="IPR027923">
    <property type="entry name" value="Hydrophob_seed_dom"/>
</dbReference>
<dbReference type="InterPro" id="IPR016140">
    <property type="entry name" value="Bifunc_inhib/LTP/seed_store"/>
</dbReference>
<name>A0A4S4DD39_CAMSN</name>
<keyword evidence="1" id="KW-0812">Transmembrane</keyword>
<comment type="caution">
    <text evidence="3">The sequence shown here is derived from an EMBL/GenBank/DDBJ whole genome shotgun (WGS) entry which is preliminary data.</text>
</comment>
<accession>A0A4S4DD39</accession>
<evidence type="ECO:0000256" key="1">
    <source>
        <dbReference type="SAM" id="Phobius"/>
    </source>
</evidence>
<dbReference type="Proteomes" id="UP000306102">
    <property type="component" value="Unassembled WGS sequence"/>
</dbReference>
<reference evidence="3 4" key="1">
    <citation type="journal article" date="2018" name="Proc. Natl. Acad. Sci. U.S.A.">
        <title>Draft genome sequence of Camellia sinensis var. sinensis provides insights into the evolution of the tea genome and tea quality.</title>
        <authorList>
            <person name="Wei C."/>
            <person name="Yang H."/>
            <person name="Wang S."/>
            <person name="Zhao J."/>
            <person name="Liu C."/>
            <person name="Gao L."/>
            <person name="Xia E."/>
            <person name="Lu Y."/>
            <person name="Tai Y."/>
            <person name="She G."/>
            <person name="Sun J."/>
            <person name="Cao H."/>
            <person name="Tong W."/>
            <person name="Gao Q."/>
            <person name="Li Y."/>
            <person name="Deng W."/>
            <person name="Jiang X."/>
            <person name="Wang W."/>
            <person name="Chen Q."/>
            <person name="Zhang S."/>
            <person name="Li H."/>
            <person name="Wu J."/>
            <person name="Wang P."/>
            <person name="Li P."/>
            <person name="Shi C."/>
            <person name="Zheng F."/>
            <person name="Jian J."/>
            <person name="Huang B."/>
            <person name="Shan D."/>
            <person name="Shi M."/>
            <person name="Fang C."/>
            <person name="Yue Y."/>
            <person name="Li F."/>
            <person name="Li D."/>
            <person name="Wei S."/>
            <person name="Han B."/>
            <person name="Jiang C."/>
            <person name="Yin Y."/>
            <person name="Xia T."/>
            <person name="Zhang Z."/>
            <person name="Bennetzen J.L."/>
            <person name="Zhao S."/>
            <person name="Wan X."/>
        </authorList>
    </citation>
    <scope>NUCLEOTIDE SEQUENCE [LARGE SCALE GENOMIC DNA]</scope>
    <source>
        <strain evidence="4">cv. Shuchazao</strain>
        <tissue evidence="3">Leaf</tissue>
    </source>
</reference>
<dbReference type="SUPFAM" id="SSF47699">
    <property type="entry name" value="Bifunctional inhibitor/lipid-transfer protein/seed storage 2S albumin"/>
    <property type="match status" value="1"/>
</dbReference>
<dbReference type="Pfam" id="PF14547">
    <property type="entry name" value="Hydrophob_seed"/>
    <property type="match status" value="1"/>
</dbReference>
<evidence type="ECO:0000313" key="3">
    <source>
        <dbReference type="EMBL" id="THG00538.1"/>
    </source>
</evidence>
<dbReference type="STRING" id="542762.A0A4S4DD39"/>
<dbReference type="AlphaFoldDB" id="A0A4S4DD39"/>